<keyword evidence="12" id="KW-1185">Reference proteome</keyword>
<dbReference type="GO" id="GO:0006412">
    <property type="term" value="P:translation"/>
    <property type="evidence" value="ECO:0007669"/>
    <property type="project" value="TreeGrafter"/>
</dbReference>
<evidence type="ECO:0000256" key="2">
    <source>
        <dbReference type="ARBA" id="ARBA00022737"/>
    </source>
</evidence>
<keyword evidence="2" id="KW-0677">Repeat</keyword>
<evidence type="ECO:0000256" key="5">
    <source>
        <dbReference type="ARBA" id="ARBA00023274"/>
    </source>
</evidence>
<comment type="similarity">
    <text evidence="1">Belongs to the bacterial ribosomal protein bS1 family.</text>
</comment>
<dbReference type="AlphaFoldDB" id="A0A4R3KND8"/>
<feature type="region of interest" description="Disordered" evidence="9">
    <location>
        <begin position="1"/>
        <end position="122"/>
    </location>
</feature>
<evidence type="ECO:0000259" key="10">
    <source>
        <dbReference type="PROSITE" id="PS50126"/>
    </source>
</evidence>
<evidence type="ECO:0000256" key="4">
    <source>
        <dbReference type="ARBA" id="ARBA00022980"/>
    </source>
</evidence>
<dbReference type="GO" id="GO:0003729">
    <property type="term" value="F:mRNA binding"/>
    <property type="evidence" value="ECO:0007669"/>
    <property type="project" value="UniProtKB-ARBA"/>
</dbReference>
<feature type="domain" description="S1 motif" evidence="10">
    <location>
        <begin position="339"/>
        <end position="407"/>
    </location>
</feature>
<dbReference type="GO" id="GO:0022627">
    <property type="term" value="C:cytosolic small ribosomal subunit"/>
    <property type="evidence" value="ECO:0007669"/>
    <property type="project" value="TreeGrafter"/>
</dbReference>
<dbReference type="EMBL" id="SMAD01000012">
    <property type="protein sequence ID" value="TCS85490.1"/>
    <property type="molecule type" value="Genomic_DNA"/>
</dbReference>
<dbReference type="PANTHER" id="PTHR10724:SF7">
    <property type="entry name" value="SMALL RIBOSOMAL SUBUNIT PROTEIN BS1C"/>
    <property type="match status" value="1"/>
</dbReference>
<dbReference type="FunFam" id="2.40.50.140:FF:000110">
    <property type="entry name" value="30S ribosomal protein S1"/>
    <property type="match status" value="1"/>
</dbReference>
<evidence type="ECO:0000313" key="12">
    <source>
        <dbReference type="Proteomes" id="UP000295807"/>
    </source>
</evidence>
<dbReference type="FunFam" id="2.40.50.140:FF:000103">
    <property type="entry name" value="protein RRP5 homolog"/>
    <property type="match status" value="1"/>
</dbReference>
<dbReference type="SMART" id="SM00316">
    <property type="entry name" value="S1"/>
    <property type="match status" value="6"/>
</dbReference>
<feature type="domain" description="S1 motif" evidence="10">
    <location>
        <begin position="598"/>
        <end position="663"/>
    </location>
</feature>
<evidence type="ECO:0000256" key="1">
    <source>
        <dbReference type="ARBA" id="ARBA00006767"/>
    </source>
</evidence>
<comment type="function">
    <text evidence="6">Binds mRNA; thus facilitating recognition of the initiation point. It is needed to translate mRNA with a short Shine-Dalgarno (SD) purine-rich sequence.</text>
</comment>
<protein>
    <recommendedName>
        <fullName evidence="7">Small ribosomal subunit protein bS1</fullName>
    </recommendedName>
    <alternativeName>
        <fullName evidence="8">30S ribosomal protein S1</fullName>
    </alternativeName>
</protein>
<dbReference type="CDD" id="cd05688">
    <property type="entry name" value="S1_RPS1_repeat_ec3"/>
    <property type="match status" value="1"/>
</dbReference>
<dbReference type="NCBIfam" id="NF004952">
    <property type="entry name" value="PRK06299.1-2"/>
    <property type="match status" value="1"/>
</dbReference>
<dbReference type="PROSITE" id="PS50126">
    <property type="entry name" value="S1"/>
    <property type="match status" value="6"/>
</dbReference>
<feature type="region of interest" description="Disordered" evidence="9">
    <location>
        <begin position="715"/>
        <end position="757"/>
    </location>
</feature>
<dbReference type="PANTHER" id="PTHR10724">
    <property type="entry name" value="30S RIBOSOMAL PROTEIN S1"/>
    <property type="match status" value="1"/>
</dbReference>
<dbReference type="Gene3D" id="2.40.50.140">
    <property type="entry name" value="Nucleic acid-binding proteins"/>
    <property type="match status" value="6"/>
</dbReference>
<feature type="compositionally biased region" description="Polar residues" evidence="9">
    <location>
        <begin position="1"/>
        <end position="11"/>
    </location>
</feature>
<keyword evidence="5" id="KW-0687">Ribonucleoprotein</keyword>
<evidence type="ECO:0000256" key="7">
    <source>
        <dbReference type="ARBA" id="ARBA00035293"/>
    </source>
</evidence>
<feature type="compositionally biased region" description="Basic and acidic residues" evidence="9">
    <location>
        <begin position="715"/>
        <end position="724"/>
    </location>
</feature>
<dbReference type="FunFam" id="2.40.50.140:FF:000011">
    <property type="entry name" value="30S ribosomal protein S1"/>
    <property type="match status" value="1"/>
</dbReference>
<dbReference type="InterPro" id="IPR003029">
    <property type="entry name" value="S1_domain"/>
</dbReference>
<evidence type="ECO:0000256" key="3">
    <source>
        <dbReference type="ARBA" id="ARBA00022884"/>
    </source>
</evidence>
<gene>
    <name evidence="11" type="ORF">EDD80_11265</name>
</gene>
<feature type="compositionally biased region" description="Basic and acidic residues" evidence="9">
    <location>
        <begin position="731"/>
        <end position="742"/>
    </location>
</feature>
<accession>A0A4R3KND8</accession>
<reference evidence="11 12" key="1">
    <citation type="submission" date="2019-03" db="EMBL/GenBank/DDBJ databases">
        <title>Genomic Encyclopedia of Type Strains, Phase IV (KMG-IV): sequencing the most valuable type-strain genomes for metagenomic binning, comparative biology and taxonomic classification.</title>
        <authorList>
            <person name="Goeker M."/>
        </authorList>
    </citation>
    <scope>NUCLEOTIDE SEQUENCE [LARGE SCALE GENOMIC DNA]</scope>
    <source>
        <strain evidence="11 12">DSM 21100</strain>
    </source>
</reference>
<sequence>MILSTFISNFASPRKAEEKEIKILTTKKEQEELNEELPAGSEAASGEDQAKEAAATPDAAEEAPKEDVPVAENNTEAPESTETPAEPETPAKAETPAEAEAPAEVKAEAQAAAEPEAKAPAQATEDILNFETPTEEFDWDADQKGFSGYSKEEREKLENIYSETLRPISKNEIVSGKVVTVTAKDVVLNVGFKSDGLVPLSEFRDMPDLKAGDVVDVYVENQEDKNGQLVLSRKRAKTQKSWERINQALETDEVINGFVKSRTKGGLIVDIEGVEAFLPGSQIDIKPIRDYDQYVGKDMEFKVVKINHEFKNVVVSHKALIEDDLESQKMEIISKLEKGQVLEGTVKNITPFGVFIDLGGVDGLLHITDISWGRIEHPEEVLQLDQKINVVVLDFDDDKKRIALGLKQLTAHPWESLDESIQPGSRVKGKVVTVADYGAFMEIIPGVEGLIHVSEMSWSQHLRNPQEFLKVGDEVEAEVLTIDRDDRKMSLGIKQLSQDPWAGIADRYPVGSQHKAVVRNMTNFGVFVEMEEGIDGLVHISDLSWGKKINHPNEFTKVGEEMEVVVLEVDEENRKLSLGHKQLEENPWDTFETVFTEGSVHQGTVIKLQDKGAIIALPYGVEGFCPGKHLVKEDGTTAAADETLEFKILEFNKDSRRILVSHSRIWEEEKAELDKSERASRKKDTVKQAKTVKKVKESVEKTTLGDLAVLANLKAEMEDSEKQSKASPKAAEPKAEAPKAPEESSEGENPEENKDSE</sequence>
<evidence type="ECO:0000256" key="9">
    <source>
        <dbReference type="SAM" id="MobiDB-lite"/>
    </source>
</evidence>
<evidence type="ECO:0000313" key="11">
    <source>
        <dbReference type="EMBL" id="TCS85490.1"/>
    </source>
</evidence>
<dbReference type="NCBIfam" id="NF004953">
    <property type="entry name" value="PRK06299.1-3"/>
    <property type="match status" value="1"/>
</dbReference>
<feature type="domain" description="S1 motif" evidence="10">
    <location>
        <begin position="511"/>
        <end position="581"/>
    </location>
</feature>
<feature type="compositionally biased region" description="Low complexity" evidence="9">
    <location>
        <begin position="70"/>
        <end position="122"/>
    </location>
</feature>
<feature type="domain" description="S1 motif" evidence="10">
    <location>
        <begin position="424"/>
        <end position="494"/>
    </location>
</feature>
<evidence type="ECO:0000256" key="8">
    <source>
        <dbReference type="ARBA" id="ARBA00035517"/>
    </source>
</evidence>
<dbReference type="FunFam" id="2.40.50.140:FF:000051">
    <property type="entry name" value="RNA-binding transcriptional accessory protein"/>
    <property type="match status" value="1"/>
</dbReference>
<dbReference type="InterPro" id="IPR035104">
    <property type="entry name" value="Ribosomal_protein_S1-like"/>
</dbReference>
<dbReference type="PRINTS" id="PR00681">
    <property type="entry name" value="RIBOSOMALS1"/>
</dbReference>
<feature type="domain" description="S1 motif" evidence="10">
    <location>
        <begin position="171"/>
        <end position="234"/>
    </location>
</feature>
<dbReference type="Proteomes" id="UP000295807">
    <property type="component" value="Unassembled WGS sequence"/>
</dbReference>
<dbReference type="GO" id="GO:0003735">
    <property type="term" value="F:structural constituent of ribosome"/>
    <property type="evidence" value="ECO:0007669"/>
    <property type="project" value="TreeGrafter"/>
</dbReference>
<proteinExistence type="inferred from homology"/>
<dbReference type="InterPro" id="IPR050437">
    <property type="entry name" value="Ribos_protein_bS1-like"/>
</dbReference>
<keyword evidence="3" id="KW-0694">RNA-binding</keyword>
<feature type="domain" description="S1 motif" evidence="10">
    <location>
        <begin position="252"/>
        <end position="318"/>
    </location>
</feature>
<dbReference type="CDD" id="cd05687">
    <property type="entry name" value="S1_RPS1_repeat_ec1_hs1"/>
    <property type="match status" value="1"/>
</dbReference>
<dbReference type="InterPro" id="IPR012340">
    <property type="entry name" value="NA-bd_OB-fold"/>
</dbReference>
<name>A0A4R3KND8_9SPHI</name>
<feature type="compositionally biased region" description="Basic and acidic residues" evidence="9">
    <location>
        <begin position="14"/>
        <end position="31"/>
    </location>
</feature>
<dbReference type="CDD" id="cd04465">
    <property type="entry name" value="S1_RPS1_repeat_ec2_hs2"/>
    <property type="match status" value="1"/>
</dbReference>
<comment type="caution">
    <text evidence="11">The sequence shown here is derived from an EMBL/GenBank/DDBJ whole genome shotgun (WGS) entry which is preliminary data.</text>
</comment>
<evidence type="ECO:0000256" key="6">
    <source>
        <dbReference type="ARBA" id="ARBA00025604"/>
    </source>
</evidence>
<dbReference type="Pfam" id="PF00575">
    <property type="entry name" value="S1"/>
    <property type="match status" value="6"/>
</dbReference>
<keyword evidence="4 11" id="KW-0689">Ribosomal protein</keyword>
<organism evidence="11 12">
    <name type="scientific">Anseongella ginsenosidimutans</name>
    <dbReference type="NCBI Taxonomy" id="496056"/>
    <lineage>
        <taxon>Bacteria</taxon>
        <taxon>Pseudomonadati</taxon>
        <taxon>Bacteroidota</taxon>
        <taxon>Sphingobacteriia</taxon>
        <taxon>Sphingobacteriales</taxon>
        <taxon>Sphingobacteriaceae</taxon>
        <taxon>Anseongella</taxon>
    </lineage>
</organism>
<dbReference type="SUPFAM" id="SSF50249">
    <property type="entry name" value="Nucleic acid-binding proteins"/>
    <property type="match status" value="6"/>
</dbReference>